<feature type="domain" description="Peptidase S54 rhomboid" evidence="6">
    <location>
        <begin position="54"/>
        <end position="124"/>
    </location>
</feature>
<dbReference type="InterPro" id="IPR035952">
    <property type="entry name" value="Rhomboid-like_sf"/>
</dbReference>
<evidence type="ECO:0000313" key="8">
    <source>
        <dbReference type="Proteomes" id="UP001153050"/>
    </source>
</evidence>
<keyword evidence="3 5" id="KW-1133">Transmembrane helix</keyword>
<accession>A0ABN8KH74</accession>
<gene>
    <name evidence="7" type="ORF">MES5069_900018</name>
</gene>
<dbReference type="InterPro" id="IPR022764">
    <property type="entry name" value="Peptidase_S54_rhomboid_dom"/>
</dbReference>
<dbReference type="EMBL" id="CAKXZT010000191">
    <property type="protein sequence ID" value="CAH2409617.1"/>
    <property type="molecule type" value="Genomic_DNA"/>
</dbReference>
<feature type="transmembrane region" description="Helical" evidence="5">
    <location>
        <begin position="93"/>
        <end position="113"/>
    </location>
</feature>
<protein>
    <recommendedName>
        <fullName evidence="6">Peptidase S54 rhomboid domain-containing protein</fullName>
    </recommendedName>
</protein>
<evidence type="ECO:0000256" key="2">
    <source>
        <dbReference type="ARBA" id="ARBA00022692"/>
    </source>
</evidence>
<keyword evidence="4 5" id="KW-0472">Membrane</keyword>
<proteinExistence type="predicted"/>
<dbReference type="Pfam" id="PF01694">
    <property type="entry name" value="Rhomboid"/>
    <property type="match status" value="1"/>
</dbReference>
<evidence type="ECO:0000256" key="3">
    <source>
        <dbReference type="ARBA" id="ARBA00022989"/>
    </source>
</evidence>
<sequence length="194" mass="20913">MPLSKQKVPASWIWATSVVLAWVVVATSLGQPQQSSQDLVGFGAIKGEDFSVAQTWRLLASQWLHVKFLHMLFNALVIASVGQAAEARFGWRAALAVGLIGGTLAQLVTVYTLPNAFISGASQAYRLARRIGGPRRCSRWAARARTPRRAEADMVRAAVGAVNHGVCLAGQFVLKALVHQPADDGRACRARVDQ</sequence>
<dbReference type="SUPFAM" id="SSF144091">
    <property type="entry name" value="Rhomboid-like"/>
    <property type="match status" value="1"/>
</dbReference>
<dbReference type="Gene3D" id="1.20.1540.10">
    <property type="entry name" value="Rhomboid-like"/>
    <property type="match status" value="1"/>
</dbReference>
<name>A0ABN8KH74_9HYPH</name>
<evidence type="ECO:0000256" key="4">
    <source>
        <dbReference type="ARBA" id="ARBA00023136"/>
    </source>
</evidence>
<feature type="transmembrane region" description="Helical" evidence="5">
    <location>
        <begin position="63"/>
        <end position="81"/>
    </location>
</feature>
<dbReference type="Proteomes" id="UP001153050">
    <property type="component" value="Unassembled WGS sequence"/>
</dbReference>
<keyword evidence="8" id="KW-1185">Reference proteome</keyword>
<feature type="transmembrane region" description="Helical" evidence="5">
    <location>
        <begin position="12"/>
        <end position="30"/>
    </location>
</feature>
<evidence type="ECO:0000313" key="7">
    <source>
        <dbReference type="EMBL" id="CAH2409617.1"/>
    </source>
</evidence>
<comment type="subcellular location">
    <subcellularLocation>
        <location evidence="1">Membrane</location>
        <topology evidence="1">Multi-pass membrane protein</topology>
    </subcellularLocation>
</comment>
<evidence type="ECO:0000256" key="1">
    <source>
        <dbReference type="ARBA" id="ARBA00004141"/>
    </source>
</evidence>
<organism evidence="7 8">
    <name type="scientific">Mesorhizobium escarrei</name>
    <dbReference type="NCBI Taxonomy" id="666018"/>
    <lineage>
        <taxon>Bacteria</taxon>
        <taxon>Pseudomonadati</taxon>
        <taxon>Pseudomonadota</taxon>
        <taxon>Alphaproteobacteria</taxon>
        <taxon>Hyphomicrobiales</taxon>
        <taxon>Phyllobacteriaceae</taxon>
        <taxon>Mesorhizobium</taxon>
    </lineage>
</organism>
<reference evidence="7 8" key="1">
    <citation type="submission" date="2022-03" db="EMBL/GenBank/DDBJ databases">
        <authorList>
            <person name="Brunel B."/>
        </authorList>
    </citation>
    <scope>NUCLEOTIDE SEQUENCE [LARGE SCALE GENOMIC DNA]</scope>
    <source>
        <strain evidence="7">STM5069sample</strain>
    </source>
</reference>
<comment type="caution">
    <text evidence="7">The sequence shown here is derived from an EMBL/GenBank/DDBJ whole genome shotgun (WGS) entry which is preliminary data.</text>
</comment>
<evidence type="ECO:0000259" key="6">
    <source>
        <dbReference type="Pfam" id="PF01694"/>
    </source>
</evidence>
<evidence type="ECO:0000256" key="5">
    <source>
        <dbReference type="SAM" id="Phobius"/>
    </source>
</evidence>
<keyword evidence="2 5" id="KW-0812">Transmembrane</keyword>